<evidence type="ECO:0000256" key="4">
    <source>
        <dbReference type="ARBA" id="ARBA00022989"/>
    </source>
</evidence>
<reference evidence="8" key="1">
    <citation type="submission" date="2019-08" db="EMBL/GenBank/DDBJ databases">
        <authorList>
            <person name="Kucharzyk K."/>
            <person name="Murdoch R.W."/>
            <person name="Higgins S."/>
            <person name="Loffler F."/>
        </authorList>
    </citation>
    <scope>NUCLEOTIDE SEQUENCE</scope>
</reference>
<dbReference type="GO" id="GO:0005886">
    <property type="term" value="C:plasma membrane"/>
    <property type="evidence" value="ECO:0007669"/>
    <property type="project" value="UniProtKB-SubCell"/>
</dbReference>
<evidence type="ECO:0000256" key="2">
    <source>
        <dbReference type="ARBA" id="ARBA00022475"/>
    </source>
</evidence>
<protein>
    <recommendedName>
        <fullName evidence="7">Cardiolipin synthase N-terminal domain-containing protein</fullName>
    </recommendedName>
</protein>
<keyword evidence="3 6" id="KW-0812">Transmembrane</keyword>
<keyword evidence="2" id="KW-1003">Cell membrane</keyword>
<dbReference type="Pfam" id="PF13396">
    <property type="entry name" value="PLDc_N"/>
    <property type="match status" value="1"/>
</dbReference>
<sequence length="182" mass="20548">MKNILSKISILALAAFLFIGGMSVVNAQPVAEDILPISAPLFEEFNWGPGNQYGYGNRFNQDSMYDWRMDKFERVFPGAMMAFAGAGLVFAIFAILLLAFWIWMLVHAVKHDIDYKPVWILVLWFANIIGAIVYYFAVKKHCPCCEDLEEVCICENGTCVCGKVSPENIKDFGGDEHDHDHE</sequence>
<comment type="caution">
    <text evidence="8">The sequence shown here is derived from an EMBL/GenBank/DDBJ whole genome shotgun (WGS) entry which is preliminary data.</text>
</comment>
<dbReference type="AlphaFoldDB" id="A0A644UAF7"/>
<name>A0A644UAF7_9ZZZZ</name>
<feature type="transmembrane region" description="Helical" evidence="6">
    <location>
        <begin position="79"/>
        <end position="106"/>
    </location>
</feature>
<evidence type="ECO:0000256" key="1">
    <source>
        <dbReference type="ARBA" id="ARBA00004651"/>
    </source>
</evidence>
<feature type="transmembrane region" description="Helical" evidence="6">
    <location>
        <begin position="118"/>
        <end position="137"/>
    </location>
</feature>
<keyword evidence="5 6" id="KW-0472">Membrane</keyword>
<feature type="domain" description="Cardiolipin synthase N-terminal" evidence="7">
    <location>
        <begin position="99"/>
        <end position="137"/>
    </location>
</feature>
<keyword evidence="4 6" id="KW-1133">Transmembrane helix</keyword>
<proteinExistence type="predicted"/>
<evidence type="ECO:0000259" key="7">
    <source>
        <dbReference type="Pfam" id="PF13396"/>
    </source>
</evidence>
<evidence type="ECO:0000313" key="8">
    <source>
        <dbReference type="EMBL" id="MPL75850.1"/>
    </source>
</evidence>
<comment type="subcellular location">
    <subcellularLocation>
        <location evidence="1">Cell membrane</location>
        <topology evidence="1">Multi-pass membrane protein</topology>
    </subcellularLocation>
</comment>
<evidence type="ECO:0000256" key="6">
    <source>
        <dbReference type="SAM" id="Phobius"/>
    </source>
</evidence>
<accession>A0A644UAF7</accession>
<gene>
    <name evidence="8" type="ORF">SDC9_21687</name>
</gene>
<evidence type="ECO:0000256" key="5">
    <source>
        <dbReference type="ARBA" id="ARBA00023136"/>
    </source>
</evidence>
<organism evidence="8">
    <name type="scientific">bioreactor metagenome</name>
    <dbReference type="NCBI Taxonomy" id="1076179"/>
    <lineage>
        <taxon>unclassified sequences</taxon>
        <taxon>metagenomes</taxon>
        <taxon>ecological metagenomes</taxon>
    </lineage>
</organism>
<dbReference type="InterPro" id="IPR027379">
    <property type="entry name" value="CLS_N"/>
</dbReference>
<evidence type="ECO:0000256" key="3">
    <source>
        <dbReference type="ARBA" id="ARBA00022692"/>
    </source>
</evidence>
<dbReference type="EMBL" id="VSSQ01000092">
    <property type="protein sequence ID" value="MPL75850.1"/>
    <property type="molecule type" value="Genomic_DNA"/>
</dbReference>